<dbReference type="PANTHER" id="PTHR23514:SF13">
    <property type="entry name" value="INNER MEMBRANE PROTEIN YBJJ"/>
    <property type="match status" value="1"/>
</dbReference>
<feature type="transmembrane region" description="Helical" evidence="5">
    <location>
        <begin position="240"/>
        <end position="260"/>
    </location>
</feature>
<dbReference type="Proteomes" id="UP000199071">
    <property type="component" value="Unassembled WGS sequence"/>
</dbReference>
<feature type="transmembrane region" description="Helical" evidence="5">
    <location>
        <begin position="200"/>
        <end position="220"/>
    </location>
</feature>
<dbReference type="InterPro" id="IPR051788">
    <property type="entry name" value="MFS_Transporter"/>
</dbReference>
<name>A0A1G6ADR1_9HYPH</name>
<proteinExistence type="predicted"/>
<dbReference type="STRING" id="665467.SAMN02982931_00479"/>
<dbReference type="PROSITE" id="PS50850">
    <property type="entry name" value="MFS"/>
    <property type="match status" value="1"/>
</dbReference>
<dbReference type="EMBL" id="FMXQ01000001">
    <property type="protein sequence ID" value="SDB06450.1"/>
    <property type="molecule type" value="Genomic_DNA"/>
</dbReference>
<keyword evidence="2 5" id="KW-0812">Transmembrane</keyword>
<evidence type="ECO:0000256" key="2">
    <source>
        <dbReference type="ARBA" id="ARBA00022692"/>
    </source>
</evidence>
<keyword evidence="8" id="KW-1185">Reference proteome</keyword>
<dbReference type="Gene3D" id="1.20.1250.20">
    <property type="entry name" value="MFS general substrate transporter like domains"/>
    <property type="match status" value="2"/>
</dbReference>
<evidence type="ECO:0000259" key="6">
    <source>
        <dbReference type="PROSITE" id="PS50850"/>
    </source>
</evidence>
<feature type="transmembrane region" description="Helical" evidence="5">
    <location>
        <begin position="7"/>
        <end position="25"/>
    </location>
</feature>
<feature type="transmembrane region" description="Helical" evidence="5">
    <location>
        <begin position="359"/>
        <end position="378"/>
    </location>
</feature>
<dbReference type="Pfam" id="PF07690">
    <property type="entry name" value="MFS_1"/>
    <property type="match status" value="1"/>
</dbReference>
<dbReference type="CDD" id="cd17393">
    <property type="entry name" value="MFS_MosC_like"/>
    <property type="match status" value="1"/>
</dbReference>
<evidence type="ECO:0000256" key="5">
    <source>
        <dbReference type="SAM" id="Phobius"/>
    </source>
</evidence>
<organism evidence="7 8">
    <name type="scientific">Bauldia litoralis</name>
    <dbReference type="NCBI Taxonomy" id="665467"/>
    <lineage>
        <taxon>Bacteria</taxon>
        <taxon>Pseudomonadati</taxon>
        <taxon>Pseudomonadota</taxon>
        <taxon>Alphaproteobacteria</taxon>
        <taxon>Hyphomicrobiales</taxon>
        <taxon>Kaistiaceae</taxon>
        <taxon>Bauldia</taxon>
    </lineage>
</organism>
<evidence type="ECO:0000313" key="8">
    <source>
        <dbReference type="Proteomes" id="UP000199071"/>
    </source>
</evidence>
<dbReference type="GO" id="GO:0016020">
    <property type="term" value="C:membrane"/>
    <property type="evidence" value="ECO:0007669"/>
    <property type="project" value="UniProtKB-SubCell"/>
</dbReference>
<gene>
    <name evidence="7" type="ORF">SAMN02982931_00479</name>
</gene>
<feature type="transmembrane region" description="Helical" evidence="5">
    <location>
        <begin position="301"/>
        <end position="320"/>
    </location>
</feature>
<accession>A0A1G6ADR1</accession>
<dbReference type="GO" id="GO:0022857">
    <property type="term" value="F:transmembrane transporter activity"/>
    <property type="evidence" value="ECO:0007669"/>
    <property type="project" value="InterPro"/>
</dbReference>
<evidence type="ECO:0000256" key="3">
    <source>
        <dbReference type="ARBA" id="ARBA00022989"/>
    </source>
</evidence>
<protein>
    <submittedName>
        <fullName evidence="7">Fucose permease</fullName>
    </submittedName>
</protein>
<dbReference type="InterPro" id="IPR020846">
    <property type="entry name" value="MFS_dom"/>
</dbReference>
<feature type="transmembrane region" description="Helical" evidence="5">
    <location>
        <begin position="72"/>
        <end position="90"/>
    </location>
</feature>
<feature type="transmembrane region" description="Helical" evidence="5">
    <location>
        <begin position="134"/>
        <end position="153"/>
    </location>
</feature>
<evidence type="ECO:0000256" key="4">
    <source>
        <dbReference type="ARBA" id="ARBA00023136"/>
    </source>
</evidence>
<reference evidence="7 8" key="1">
    <citation type="submission" date="2016-10" db="EMBL/GenBank/DDBJ databases">
        <authorList>
            <person name="de Groot N.N."/>
        </authorList>
    </citation>
    <scope>NUCLEOTIDE SEQUENCE [LARGE SCALE GENOMIC DNA]</scope>
    <source>
        <strain evidence="7 8">ATCC 35022</strain>
    </source>
</reference>
<sequence length="397" mass="41685">MFFTPARLIMTIFTLHSFVLTNWFPRIPDMQAKLGVSTGELSLGLLGAAVGTLVALPFAGQIIEWLSPRRSIFIAFVFYCLGYALVGWAWSVPSLFAFLFLGGLFLPVVDVAMNVEADRIEASLGRRIMNTCHGFWSIGSILGGLMGAGFASLEIDIRWHLAIVAVISVPIALTVAARLPRLPARDAEGADSGRRRRFSVALPTLALLPLCIFSFGMLLVEAAALDWSSLFMRSVMETTPFGAGIGFAAFTIAMAVGRFLGDWAAGRFGPVAVARTCGIIGLAGLLALVTATVFLQAVVGLAAIGLGVSVAVPLAVSAAASRGDRPASVNVAALSLISFAGFLVEPPLVGYGAEWGGSLRIGLAITMPAIVASILLAGHVRRTMKTPTPANPLSELA</sequence>
<feature type="transmembrane region" description="Helical" evidence="5">
    <location>
        <begin position="41"/>
        <end position="60"/>
    </location>
</feature>
<feature type="transmembrane region" description="Helical" evidence="5">
    <location>
        <begin position="272"/>
        <end position="295"/>
    </location>
</feature>
<feature type="domain" description="Major facilitator superfamily (MFS) profile" evidence="6">
    <location>
        <begin position="2"/>
        <end position="381"/>
    </location>
</feature>
<feature type="transmembrane region" description="Helical" evidence="5">
    <location>
        <begin position="159"/>
        <end position="179"/>
    </location>
</feature>
<evidence type="ECO:0000256" key="1">
    <source>
        <dbReference type="ARBA" id="ARBA00004141"/>
    </source>
</evidence>
<dbReference type="InterPro" id="IPR036259">
    <property type="entry name" value="MFS_trans_sf"/>
</dbReference>
<dbReference type="PANTHER" id="PTHR23514">
    <property type="entry name" value="BYPASS OF STOP CODON PROTEIN 6"/>
    <property type="match status" value="1"/>
</dbReference>
<dbReference type="AlphaFoldDB" id="A0A1G6ADR1"/>
<keyword evidence="4 5" id="KW-0472">Membrane</keyword>
<dbReference type="SUPFAM" id="SSF103473">
    <property type="entry name" value="MFS general substrate transporter"/>
    <property type="match status" value="1"/>
</dbReference>
<comment type="subcellular location">
    <subcellularLocation>
        <location evidence="1">Membrane</location>
        <topology evidence="1">Multi-pass membrane protein</topology>
    </subcellularLocation>
</comment>
<feature type="transmembrane region" description="Helical" evidence="5">
    <location>
        <begin position="96"/>
        <end position="113"/>
    </location>
</feature>
<evidence type="ECO:0000313" key="7">
    <source>
        <dbReference type="EMBL" id="SDB06450.1"/>
    </source>
</evidence>
<feature type="transmembrane region" description="Helical" evidence="5">
    <location>
        <begin position="327"/>
        <end position="344"/>
    </location>
</feature>
<keyword evidence="3 5" id="KW-1133">Transmembrane helix</keyword>
<dbReference type="InterPro" id="IPR011701">
    <property type="entry name" value="MFS"/>
</dbReference>
<dbReference type="RefSeq" id="WP_175478255.1">
    <property type="nucleotide sequence ID" value="NZ_FMXQ01000001.1"/>
</dbReference>